<dbReference type="GO" id="GO:0003700">
    <property type="term" value="F:DNA-binding transcription factor activity"/>
    <property type="evidence" value="ECO:0007669"/>
    <property type="project" value="InterPro"/>
</dbReference>
<reference evidence="5 6" key="1">
    <citation type="journal article" date="2012" name="BMC Genomics">
        <title>Complete genome sequence of Saccharothrix espanaensis DSM 44229T and comparison to the other completely sequenced Pseudonocardiaceae.</title>
        <authorList>
            <person name="Strobel T."/>
            <person name="Al-Dilaimi A."/>
            <person name="Blom J."/>
            <person name="Gessner A."/>
            <person name="Kalinowski J."/>
            <person name="Luzhetska M."/>
            <person name="Puhler A."/>
            <person name="Szczepanowski R."/>
            <person name="Bechthold A."/>
            <person name="Ruckert C."/>
        </authorList>
    </citation>
    <scope>NUCLEOTIDE SEQUENCE [LARGE SCALE GENOMIC DNA]</scope>
    <source>
        <strain evidence="6">ATCC 51144 / DSM 44229 / JCM 9112 / NBRC 15066 / NRRL 15764</strain>
    </source>
</reference>
<evidence type="ECO:0000259" key="4">
    <source>
        <dbReference type="PROSITE" id="PS50995"/>
    </source>
</evidence>
<dbReference type="Proteomes" id="UP000006281">
    <property type="component" value="Chromosome"/>
</dbReference>
<dbReference type="InterPro" id="IPR000835">
    <property type="entry name" value="HTH_MarR-typ"/>
</dbReference>
<evidence type="ECO:0000256" key="2">
    <source>
        <dbReference type="ARBA" id="ARBA00023125"/>
    </source>
</evidence>
<keyword evidence="3" id="KW-0804">Transcription</keyword>
<feature type="domain" description="HTH marR-type" evidence="4">
    <location>
        <begin position="7"/>
        <end position="141"/>
    </location>
</feature>
<dbReference type="Gene3D" id="1.10.10.10">
    <property type="entry name" value="Winged helix-like DNA-binding domain superfamily/Winged helix DNA-binding domain"/>
    <property type="match status" value="1"/>
</dbReference>
<dbReference type="InterPro" id="IPR036390">
    <property type="entry name" value="WH_DNA-bd_sf"/>
</dbReference>
<dbReference type="InterPro" id="IPR036388">
    <property type="entry name" value="WH-like_DNA-bd_sf"/>
</dbReference>
<dbReference type="HOGENOM" id="CLU_1739209_0_0_11"/>
<dbReference type="eggNOG" id="COG1846">
    <property type="taxonomic scope" value="Bacteria"/>
</dbReference>
<dbReference type="PANTHER" id="PTHR33164">
    <property type="entry name" value="TRANSCRIPTIONAL REGULATOR, MARR FAMILY"/>
    <property type="match status" value="1"/>
</dbReference>
<keyword evidence="2" id="KW-0238">DNA-binding</keyword>
<name>K0JUC6_SACES</name>
<dbReference type="GO" id="GO:0003677">
    <property type="term" value="F:DNA binding"/>
    <property type="evidence" value="ECO:0007669"/>
    <property type="project" value="UniProtKB-KW"/>
</dbReference>
<dbReference type="PROSITE" id="PS01117">
    <property type="entry name" value="HTH_MARR_1"/>
    <property type="match status" value="1"/>
</dbReference>
<accession>K0JUC6</accession>
<dbReference type="KEGG" id="sesp:BN6_10880"/>
<dbReference type="SMART" id="SM00347">
    <property type="entry name" value="HTH_MARR"/>
    <property type="match status" value="1"/>
</dbReference>
<dbReference type="PANTHER" id="PTHR33164:SF99">
    <property type="entry name" value="MARR FAMILY REGULATORY PROTEIN"/>
    <property type="match status" value="1"/>
</dbReference>
<dbReference type="Pfam" id="PF12802">
    <property type="entry name" value="MarR_2"/>
    <property type="match status" value="1"/>
</dbReference>
<proteinExistence type="predicted"/>
<protein>
    <recommendedName>
        <fullName evidence="4">HTH marR-type domain-containing protein</fullName>
    </recommendedName>
</protein>
<evidence type="ECO:0000256" key="3">
    <source>
        <dbReference type="ARBA" id="ARBA00023163"/>
    </source>
</evidence>
<evidence type="ECO:0000256" key="1">
    <source>
        <dbReference type="ARBA" id="ARBA00023015"/>
    </source>
</evidence>
<dbReference type="OrthoDB" id="3821431at2"/>
<dbReference type="PROSITE" id="PS50995">
    <property type="entry name" value="HTH_MARR_2"/>
    <property type="match status" value="1"/>
</dbReference>
<organism evidence="5 6">
    <name type="scientific">Saccharothrix espanaensis (strain ATCC 51144 / DSM 44229 / JCM 9112 / NBRC 15066 / NRRL 15764)</name>
    <dbReference type="NCBI Taxonomy" id="1179773"/>
    <lineage>
        <taxon>Bacteria</taxon>
        <taxon>Bacillati</taxon>
        <taxon>Actinomycetota</taxon>
        <taxon>Actinomycetes</taxon>
        <taxon>Pseudonocardiales</taxon>
        <taxon>Pseudonocardiaceae</taxon>
        <taxon>Saccharothrix</taxon>
    </lineage>
</organism>
<dbReference type="EMBL" id="HE804045">
    <property type="protein sequence ID" value="CCH28414.1"/>
    <property type="molecule type" value="Genomic_DNA"/>
</dbReference>
<dbReference type="RefSeq" id="WP_015098527.1">
    <property type="nucleotide sequence ID" value="NC_019673.1"/>
</dbReference>
<dbReference type="InterPro" id="IPR039422">
    <property type="entry name" value="MarR/SlyA-like"/>
</dbReference>
<dbReference type="InterPro" id="IPR023187">
    <property type="entry name" value="Tscrpt_reg_MarR-type_CS"/>
</dbReference>
<dbReference type="BioCyc" id="SESP1179773:BN6_RS41575-MONOMER"/>
<dbReference type="AlphaFoldDB" id="K0JUC6"/>
<keyword evidence="6" id="KW-1185">Reference proteome</keyword>
<dbReference type="PATRIC" id="fig|1179773.3.peg.1089"/>
<evidence type="ECO:0000313" key="6">
    <source>
        <dbReference type="Proteomes" id="UP000006281"/>
    </source>
</evidence>
<dbReference type="STRING" id="1179773.BN6_10880"/>
<evidence type="ECO:0000313" key="5">
    <source>
        <dbReference type="EMBL" id="CCH28414.1"/>
    </source>
</evidence>
<dbReference type="SUPFAM" id="SSF46785">
    <property type="entry name" value="Winged helix' DNA-binding domain"/>
    <property type="match status" value="1"/>
</dbReference>
<sequence length="150" mass="16392">MDDRDSDTRMLDAIRTVIRLARIAQQVCEDGGLTLAQYRALSSAALGHQRAYELARYAAVTRPAISALTSGMVKSGFIRRSGTADDGRGVLFSITDHGREVLDRVEGLLVRRFTDVLGNSGEALTLLHSTELEDAIDAQADREFGPSRTR</sequence>
<dbReference type="GO" id="GO:0006950">
    <property type="term" value="P:response to stress"/>
    <property type="evidence" value="ECO:0007669"/>
    <property type="project" value="TreeGrafter"/>
</dbReference>
<keyword evidence="1" id="KW-0805">Transcription regulation</keyword>
<gene>
    <name evidence="5" type="ordered locus">BN6_10880</name>
</gene>